<dbReference type="Gene3D" id="1.10.510.10">
    <property type="entry name" value="Transferase(Phosphotransferase) domain 1"/>
    <property type="match status" value="1"/>
</dbReference>
<dbReference type="GO" id="GO:0097527">
    <property type="term" value="P:necroptotic signaling pathway"/>
    <property type="evidence" value="ECO:0007669"/>
    <property type="project" value="Ensembl"/>
</dbReference>
<evidence type="ECO:0000256" key="1">
    <source>
        <dbReference type="ARBA" id="ARBA00022741"/>
    </source>
</evidence>
<dbReference type="GO" id="GO:0004672">
    <property type="term" value="F:protein kinase activity"/>
    <property type="evidence" value="ECO:0007669"/>
    <property type="project" value="InterPro"/>
</dbReference>
<dbReference type="InterPro" id="IPR036537">
    <property type="entry name" value="Adaptor_Cbl_N_dom_sf"/>
</dbReference>
<dbReference type="GO" id="GO:0051607">
    <property type="term" value="P:defense response to virus"/>
    <property type="evidence" value="ECO:0007669"/>
    <property type="project" value="Ensembl"/>
</dbReference>
<dbReference type="CDD" id="cd21037">
    <property type="entry name" value="MLKL_NTD"/>
    <property type="match status" value="1"/>
</dbReference>
<dbReference type="GeneTree" id="ENSGT00390000016453"/>
<protein>
    <submittedName>
        <fullName evidence="4">Mixed lineage kinase domain like pseudokinase</fullName>
    </submittedName>
</protein>
<dbReference type="GO" id="GO:0044877">
    <property type="term" value="F:protein-containing complex binding"/>
    <property type="evidence" value="ECO:0007669"/>
    <property type="project" value="Ensembl"/>
</dbReference>
<reference evidence="4" key="1">
    <citation type="submission" date="2025-08" db="UniProtKB">
        <authorList>
            <consortium name="Ensembl"/>
        </authorList>
    </citation>
    <scope>IDENTIFICATION</scope>
</reference>
<evidence type="ECO:0000313" key="4">
    <source>
        <dbReference type="Ensembl" id="ENSPSMP00000020901.1"/>
    </source>
</evidence>
<gene>
    <name evidence="4" type="primary">MLKL</name>
</gene>
<organism evidence="4 5">
    <name type="scientific">Prolemur simus</name>
    <name type="common">Greater bamboo lemur</name>
    <name type="synonym">Hapalemur simus</name>
    <dbReference type="NCBI Taxonomy" id="1328070"/>
    <lineage>
        <taxon>Eukaryota</taxon>
        <taxon>Metazoa</taxon>
        <taxon>Chordata</taxon>
        <taxon>Craniata</taxon>
        <taxon>Vertebrata</taxon>
        <taxon>Euteleostomi</taxon>
        <taxon>Mammalia</taxon>
        <taxon>Eutheria</taxon>
        <taxon>Euarchontoglires</taxon>
        <taxon>Primates</taxon>
        <taxon>Strepsirrhini</taxon>
        <taxon>Lemuriformes</taxon>
        <taxon>Lemuridae</taxon>
        <taxon>Prolemur</taxon>
    </lineage>
</organism>
<keyword evidence="1" id="KW-0547">Nucleotide-binding</keyword>
<feature type="domain" description="Protein kinase" evidence="3">
    <location>
        <begin position="202"/>
        <end position="469"/>
    </location>
</feature>
<dbReference type="FunFam" id="1.10.510.10:FF:000663">
    <property type="entry name" value="Mixed lineage kinase domain-like pseudokinase"/>
    <property type="match status" value="1"/>
</dbReference>
<dbReference type="GO" id="GO:0070207">
    <property type="term" value="P:protein homotrimerization"/>
    <property type="evidence" value="ECO:0007669"/>
    <property type="project" value="Ensembl"/>
</dbReference>
<evidence type="ECO:0000256" key="2">
    <source>
        <dbReference type="ARBA" id="ARBA00022840"/>
    </source>
</evidence>
<dbReference type="InterPro" id="IPR011009">
    <property type="entry name" value="Kinase-like_dom_sf"/>
</dbReference>
<dbReference type="Pfam" id="PF07714">
    <property type="entry name" value="PK_Tyr_Ser-Thr"/>
    <property type="match status" value="1"/>
</dbReference>
<dbReference type="GO" id="GO:0005886">
    <property type="term" value="C:plasma membrane"/>
    <property type="evidence" value="ECO:0007669"/>
    <property type="project" value="Ensembl"/>
</dbReference>
<dbReference type="SUPFAM" id="SSF56112">
    <property type="entry name" value="Protein kinase-like (PK-like)"/>
    <property type="match status" value="1"/>
</dbReference>
<dbReference type="PANTHER" id="PTHR44329:SF298">
    <property type="entry name" value="MIXED LINEAGE KINASE DOMAIN-LIKE PROTEIN"/>
    <property type="match status" value="1"/>
</dbReference>
<dbReference type="PANTHER" id="PTHR44329">
    <property type="entry name" value="SERINE/THREONINE-PROTEIN KINASE TNNI3K-RELATED"/>
    <property type="match status" value="1"/>
</dbReference>
<dbReference type="Ensembl" id="ENSPSMT00000024256.1">
    <property type="protein sequence ID" value="ENSPSMP00000020901.1"/>
    <property type="gene ID" value="ENSPSMG00000014801.1"/>
</dbReference>
<dbReference type="InterPro" id="IPR001245">
    <property type="entry name" value="Ser-Thr/Tyr_kinase_cat_dom"/>
</dbReference>
<evidence type="ECO:0000313" key="5">
    <source>
        <dbReference type="Proteomes" id="UP000694414"/>
    </source>
</evidence>
<dbReference type="GO" id="GO:0097528">
    <property type="term" value="P:execution phase of necroptosis"/>
    <property type="evidence" value="ECO:0007669"/>
    <property type="project" value="Ensembl"/>
</dbReference>
<evidence type="ECO:0000259" key="3">
    <source>
        <dbReference type="PROSITE" id="PS50011"/>
    </source>
</evidence>
<dbReference type="InterPro" id="IPR059179">
    <property type="entry name" value="MLKL-like_MCAfunc"/>
</dbReference>
<sequence length="470" mass="54139">MERLEQIISLCNVIYTKCDEMKYCQRQCQRLADRVHGLVPTLQLLQKQGNGNLPPEDITAALDRFQAALEEAEKWIDEFKDTAKIWKFLKSSQNKILFSGVNEKLSDAREALSLLLQADQWMSASSMARRVSWLQEDRGDAEEDMRALQSLRKTENIEASLRQLESTTKEIREALKQYLPPKTTRKNPLEEIKEIKKEELSESQWILLKKDEFSALYKGEYHRSEVSIKVFNKPQAKSIGAVRDTFNNEVKTMKKFDSPNILRIFGICIDETVTPPQFSIVTEYCEHGTLRELLDKENKLAFDVRVDLVTGAARGLYWLHHSEKPTLHRKISSSSFLVSAGYKVKLAGFELSKTQTSIIRETKRKKAERVISAAYCSPQRLENVYYDYDIKAEIYSFGIVLWEIATGKIPFEGYDSKMIRQLVVVGRQLEPLDKDCLEELRKIIDGCRAYEPSARPSVDEILKKLSAFTK</sequence>
<dbReference type="GO" id="GO:0005634">
    <property type="term" value="C:nucleus"/>
    <property type="evidence" value="ECO:0007669"/>
    <property type="project" value="Ensembl"/>
</dbReference>
<reference evidence="4" key="2">
    <citation type="submission" date="2025-09" db="UniProtKB">
        <authorList>
            <consortium name="Ensembl"/>
        </authorList>
    </citation>
    <scope>IDENTIFICATION</scope>
</reference>
<accession>A0A8C8ZWX5</accession>
<dbReference type="GO" id="GO:0030054">
    <property type="term" value="C:cell junction"/>
    <property type="evidence" value="ECO:0007669"/>
    <property type="project" value="Ensembl"/>
</dbReference>
<dbReference type="InterPro" id="IPR000719">
    <property type="entry name" value="Prot_kinase_dom"/>
</dbReference>
<dbReference type="AlphaFoldDB" id="A0A8C8ZWX5"/>
<dbReference type="Proteomes" id="UP000694414">
    <property type="component" value="Unplaced"/>
</dbReference>
<keyword evidence="5" id="KW-1185">Reference proteome</keyword>
<dbReference type="GO" id="GO:0005524">
    <property type="term" value="F:ATP binding"/>
    <property type="evidence" value="ECO:0007669"/>
    <property type="project" value="UniProtKB-KW"/>
</dbReference>
<dbReference type="FunFam" id="3.30.200.20:FF:000437">
    <property type="entry name" value="Mixed lineage kinase domain-like pseudokinase"/>
    <property type="match status" value="1"/>
</dbReference>
<keyword evidence="2" id="KW-0067">ATP-binding</keyword>
<dbReference type="GO" id="GO:0005829">
    <property type="term" value="C:cytosol"/>
    <property type="evidence" value="ECO:0007669"/>
    <property type="project" value="Ensembl"/>
</dbReference>
<dbReference type="Gene3D" id="3.30.200.20">
    <property type="entry name" value="Phosphorylase Kinase, domain 1"/>
    <property type="match status" value="1"/>
</dbReference>
<dbReference type="PROSITE" id="PS50011">
    <property type="entry name" value="PROTEIN_KINASE_DOM"/>
    <property type="match status" value="1"/>
</dbReference>
<proteinExistence type="predicted"/>
<dbReference type="Gene3D" id="1.20.930.20">
    <property type="entry name" value="Adaptor protein Cbl, N-terminal domain"/>
    <property type="match status" value="1"/>
</dbReference>
<name>A0A8C8ZWX5_PROSS</name>
<dbReference type="Pfam" id="PF22215">
    <property type="entry name" value="MLKL_N"/>
    <property type="match status" value="1"/>
</dbReference>
<dbReference type="GO" id="GO:0019901">
    <property type="term" value="F:protein kinase binding"/>
    <property type="evidence" value="ECO:0007669"/>
    <property type="project" value="Ensembl"/>
</dbReference>
<dbReference type="InterPro" id="IPR051681">
    <property type="entry name" value="Ser/Thr_Kinases-Pseudokinases"/>
</dbReference>
<dbReference type="GO" id="GO:0007166">
    <property type="term" value="P:cell surface receptor signaling pathway"/>
    <property type="evidence" value="ECO:0007669"/>
    <property type="project" value="InterPro"/>
</dbReference>
<dbReference type="InterPro" id="IPR054000">
    <property type="entry name" value="MLKL_N"/>
</dbReference>